<protein>
    <recommendedName>
        <fullName evidence="3">SseB protein N-terminal domain-containing protein</fullName>
    </recommendedName>
</protein>
<dbReference type="Proteomes" id="UP001519332">
    <property type="component" value="Unassembled WGS sequence"/>
</dbReference>
<dbReference type="NCBIfam" id="NF033532">
    <property type="entry name" value="lone7para_assoc"/>
    <property type="match status" value="1"/>
</dbReference>
<proteinExistence type="predicted"/>
<organism evidence="1 2">
    <name type="scientific">Kibdelosporangium banguiense</name>
    <dbReference type="NCBI Taxonomy" id="1365924"/>
    <lineage>
        <taxon>Bacteria</taxon>
        <taxon>Bacillati</taxon>
        <taxon>Actinomycetota</taxon>
        <taxon>Actinomycetes</taxon>
        <taxon>Pseudonocardiales</taxon>
        <taxon>Pseudonocardiaceae</taxon>
        <taxon>Kibdelosporangium</taxon>
    </lineage>
</organism>
<keyword evidence="2" id="KW-1185">Reference proteome</keyword>
<comment type="caution">
    <text evidence="1">The sequence shown here is derived from an EMBL/GenBank/DDBJ whole genome shotgun (WGS) entry which is preliminary data.</text>
</comment>
<sequence>MSDLQRNVPITAAMRAQAQTSPNSWFPVVAPGTDENGALVLDAALGRYRIDDQGRITDEFVPNARYRPLQVPPLTPEMQETAKSRPGGWIEVLDPMYPEPVPPAGAIGRYPVDQAGVVSGDFQVNPAYRPSPLTLGWPAPRTEVEAAMQMAHTGLLDKDEVVVAVLASALVLPADPARGLREHLVLRKEGDRSTVDAFLTEDAVPGDWPPHWQQFTGLEIAVLINGLAEPADLLLYGQPDLQVRIRGDVLATRLQEVLAVSQ</sequence>
<dbReference type="RefSeq" id="WP_209643272.1">
    <property type="nucleotide sequence ID" value="NZ_JAGINW010000001.1"/>
</dbReference>
<evidence type="ECO:0008006" key="3">
    <source>
        <dbReference type="Google" id="ProtNLM"/>
    </source>
</evidence>
<name>A0ABS4TP44_9PSEU</name>
<dbReference type="InterPro" id="IPR047659">
    <property type="entry name" value="T7SS_assoc"/>
</dbReference>
<evidence type="ECO:0000313" key="2">
    <source>
        <dbReference type="Proteomes" id="UP001519332"/>
    </source>
</evidence>
<dbReference type="EMBL" id="JAGINW010000001">
    <property type="protein sequence ID" value="MBP2326179.1"/>
    <property type="molecule type" value="Genomic_DNA"/>
</dbReference>
<accession>A0ABS4TP44</accession>
<evidence type="ECO:0000313" key="1">
    <source>
        <dbReference type="EMBL" id="MBP2326179.1"/>
    </source>
</evidence>
<gene>
    <name evidence="1" type="ORF">JOF56_006564</name>
</gene>
<reference evidence="1 2" key="1">
    <citation type="submission" date="2021-03" db="EMBL/GenBank/DDBJ databases">
        <title>Sequencing the genomes of 1000 actinobacteria strains.</title>
        <authorList>
            <person name="Klenk H.-P."/>
        </authorList>
    </citation>
    <scope>NUCLEOTIDE SEQUENCE [LARGE SCALE GENOMIC DNA]</scope>
    <source>
        <strain evidence="1 2">DSM 46670</strain>
    </source>
</reference>